<evidence type="ECO:0000256" key="2">
    <source>
        <dbReference type="RuleBase" id="RU365003"/>
    </source>
</evidence>
<gene>
    <name evidence="3" type="ORF">AGERDE_LOCUS1100</name>
</gene>
<dbReference type="Pfam" id="PF08610">
    <property type="entry name" value="Pex16"/>
    <property type="match status" value="1"/>
</dbReference>
<keyword evidence="2" id="KW-0576">Peroxisome</keyword>
<dbReference type="PANTHER" id="PTHR13299:SF0">
    <property type="entry name" value="PEROXISOMAL MEMBRANE PROTEIN PEX16"/>
    <property type="match status" value="1"/>
</dbReference>
<dbReference type="EMBL" id="CAJVPL010000071">
    <property type="protein sequence ID" value="CAG8441496.1"/>
    <property type="molecule type" value="Genomic_DNA"/>
</dbReference>
<comment type="subcellular location">
    <subcellularLocation>
        <location evidence="2">Peroxisome membrane</location>
    </subcellularLocation>
</comment>
<name>A0A9N8V800_9GLOM</name>
<organism evidence="3 4">
    <name type="scientific">Ambispora gerdemannii</name>
    <dbReference type="NCBI Taxonomy" id="144530"/>
    <lineage>
        <taxon>Eukaryota</taxon>
        <taxon>Fungi</taxon>
        <taxon>Fungi incertae sedis</taxon>
        <taxon>Mucoromycota</taxon>
        <taxon>Glomeromycotina</taxon>
        <taxon>Glomeromycetes</taxon>
        <taxon>Archaeosporales</taxon>
        <taxon>Ambisporaceae</taxon>
        <taxon>Ambispora</taxon>
    </lineage>
</organism>
<dbReference type="AlphaFoldDB" id="A0A9N8V800"/>
<proteinExistence type="inferred from homology"/>
<comment type="similarity">
    <text evidence="1 2">Belongs to the peroxin-16 family.</text>
</comment>
<dbReference type="GO" id="GO:0007031">
    <property type="term" value="P:peroxisome organization"/>
    <property type="evidence" value="ECO:0007669"/>
    <property type="project" value="UniProtKB-KW"/>
</dbReference>
<comment type="caution">
    <text evidence="3">The sequence shown here is derived from an EMBL/GenBank/DDBJ whole genome shotgun (WGS) entry which is preliminary data.</text>
</comment>
<dbReference type="GO" id="GO:0005778">
    <property type="term" value="C:peroxisomal membrane"/>
    <property type="evidence" value="ECO:0007669"/>
    <property type="project" value="UniProtKB-SubCell"/>
</dbReference>
<protein>
    <recommendedName>
        <fullName evidence="2">Peroxisomal membrane protein PEX16</fullName>
    </recommendedName>
</protein>
<dbReference type="Proteomes" id="UP000789831">
    <property type="component" value="Unassembled WGS sequence"/>
</dbReference>
<evidence type="ECO:0000313" key="3">
    <source>
        <dbReference type="EMBL" id="CAG8441496.1"/>
    </source>
</evidence>
<sequence length="383" mass="44580">MNLFQKYDAAIVKNASQINSIESSLRMLTYVLPGRFEDSEFASEALFAALNLIGLYHDSILVRAATANLPPAKRPTPSPHNRYTRYWINSSKVYQNAAFLLTLLQCTDVLMEMGIQKKYGKDVKWKFITAIEAIKTICRFVLLYRTRRRIVVQPSIPRREIDPAVFNEEQTNESPRAQTTETSWSTTTSIMNEDKNGTWTGTRTGHKRLHISAVSQHNTPGNNNQDVFDYLTRRVLMVEDVRNPKELVHIMNFIGSFGEILYIVRPLIYVIAIRKFGNQSWMPWLTSFSIEALSRILIDMYYTREIPGGYRWLSSLEKEEYKRRSRQFFYYFLRNPFYSKFTKQKIDAFCNSMSTKPILSLLGGILRDYQPLIENLHYYTASS</sequence>
<evidence type="ECO:0000313" key="4">
    <source>
        <dbReference type="Proteomes" id="UP000789831"/>
    </source>
</evidence>
<dbReference type="InterPro" id="IPR013919">
    <property type="entry name" value="Pex16"/>
</dbReference>
<dbReference type="OrthoDB" id="2021143at2759"/>
<evidence type="ECO:0000256" key="1">
    <source>
        <dbReference type="ARBA" id="ARBA00009505"/>
    </source>
</evidence>
<reference evidence="3" key="1">
    <citation type="submission" date="2021-06" db="EMBL/GenBank/DDBJ databases">
        <authorList>
            <person name="Kallberg Y."/>
            <person name="Tangrot J."/>
            <person name="Rosling A."/>
        </authorList>
    </citation>
    <scope>NUCLEOTIDE SEQUENCE</scope>
    <source>
        <strain evidence="3">MT106</strain>
    </source>
</reference>
<keyword evidence="4" id="KW-1185">Reference proteome</keyword>
<accession>A0A9N8V800</accession>
<dbReference type="PANTHER" id="PTHR13299">
    <property type="entry name" value="PEROXISOMAL MEMBRANE PROTEIN PEX16"/>
    <property type="match status" value="1"/>
</dbReference>
<keyword evidence="2" id="KW-0962">Peroxisome biogenesis</keyword>